<keyword evidence="5" id="KW-1003">Cell membrane</keyword>
<dbReference type="PANTHER" id="PTHR43823:SF3">
    <property type="entry name" value="MULTIDRUG EXPORT PROTEIN MEPA"/>
    <property type="match status" value="1"/>
</dbReference>
<feature type="transmembrane region" description="Helical" evidence="10">
    <location>
        <begin position="97"/>
        <end position="117"/>
    </location>
</feature>
<evidence type="ECO:0000256" key="2">
    <source>
        <dbReference type="ARBA" id="ARBA00008417"/>
    </source>
</evidence>
<keyword evidence="9" id="KW-0046">Antibiotic resistance</keyword>
<keyword evidence="12" id="KW-1185">Reference proteome</keyword>
<dbReference type="InterPro" id="IPR002528">
    <property type="entry name" value="MATE_fam"/>
</dbReference>
<evidence type="ECO:0000256" key="7">
    <source>
        <dbReference type="ARBA" id="ARBA00022989"/>
    </source>
</evidence>
<proteinExistence type="inferred from homology"/>
<feature type="transmembrane region" description="Helical" evidence="10">
    <location>
        <begin position="394"/>
        <end position="412"/>
    </location>
</feature>
<feature type="transmembrane region" description="Helical" evidence="10">
    <location>
        <begin position="273"/>
        <end position="297"/>
    </location>
</feature>
<comment type="caution">
    <text evidence="11">The sequence shown here is derived from an EMBL/GenBank/DDBJ whole genome shotgun (WGS) entry which is preliminary data.</text>
</comment>
<keyword evidence="8 10" id="KW-0472">Membrane</keyword>
<sequence length="456" mass="50992">MDKQKQLILNGSLPKVMWQLSWPAVVAMVLYGMNNFLDGIFVGHLINNTALAAVGVAYPLAQFAQGFGTLIGTGLGSAISIWIGANDKGKLRKSLGTANCLTLIFSLLITIPCYYYADNLIYMMGGRGEIAILGAEYFRATILGSFFWIHGLALNMIIRAEGRMKTAAWMIAVGLIVDVILKPIFIDTLGWGVAGAAWATNISMVVYMLLGIWYYAGGKASFKTVFWSLKLDKEIVKETLSLGMPGFVMMVMIVVQNVVVFNALAKYGNDMDITFFTAVNRFYILLNTPLWGLMRALQPVTGMNYGAKLYERSISSYRMFSLTGLCVLLPFWLFVMLYPSGVLSVMIPHVAFTSYQLLDFRVYMSVLLVLPFMFMAMVWFPAIDHAKPATIISILRQVVFYIPVLLIVPHFFGIRSIYIASAIIDWLVFFMILYAVFKSINKLRSQNVSEEVNVFL</sequence>
<evidence type="ECO:0000313" key="11">
    <source>
        <dbReference type="EMBL" id="MFD1631253.1"/>
    </source>
</evidence>
<protein>
    <recommendedName>
        <fullName evidence="3">Multidrug export protein MepA</fullName>
    </recommendedName>
</protein>
<dbReference type="EMBL" id="JBHUDG010000044">
    <property type="protein sequence ID" value="MFD1631253.1"/>
    <property type="molecule type" value="Genomic_DNA"/>
</dbReference>
<feature type="transmembrane region" description="Helical" evidence="10">
    <location>
        <begin position="137"/>
        <end position="158"/>
    </location>
</feature>
<evidence type="ECO:0000256" key="4">
    <source>
        <dbReference type="ARBA" id="ARBA00022448"/>
    </source>
</evidence>
<dbReference type="Proteomes" id="UP001597118">
    <property type="component" value="Unassembled WGS sequence"/>
</dbReference>
<evidence type="ECO:0000256" key="6">
    <source>
        <dbReference type="ARBA" id="ARBA00022692"/>
    </source>
</evidence>
<feature type="transmembrane region" description="Helical" evidence="10">
    <location>
        <begin position="67"/>
        <end position="85"/>
    </location>
</feature>
<name>A0ABW4IG79_9SPHI</name>
<feature type="transmembrane region" description="Helical" evidence="10">
    <location>
        <begin position="360"/>
        <end position="382"/>
    </location>
</feature>
<accession>A0ABW4IG79</accession>
<gene>
    <name evidence="11" type="ORF">ACFSAH_15355</name>
</gene>
<dbReference type="PIRSF" id="PIRSF006603">
    <property type="entry name" value="DinF"/>
    <property type="match status" value="1"/>
</dbReference>
<comment type="subcellular location">
    <subcellularLocation>
        <location evidence="1">Cell membrane</location>
        <topology evidence="1">Multi-pass membrane protein</topology>
    </subcellularLocation>
</comment>
<evidence type="ECO:0000256" key="10">
    <source>
        <dbReference type="SAM" id="Phobius"/>
    </source>
</evidence>
<keyword evidence="6 10" id="KW-0812">Transmembrane</keyword>
<feature type="transmembrane region" description="Helical" evidence="10">
    <location>
        <begin position="317"/>
        <end position="340"/>
    </location>
</feature>
<comment type="similarity">
    <text evidence="2">Belongs to the multi antimicrobial extrusion (MATE) (TC 2.A.66.1) family. MepA subfamily.</text>
</comment>
<evidence type="ECO:0000256" key="9">
    <source>
        <dbReference type="ARBA" id="ARBA00023251"/>
    </source>
</evidence>
<dbReference type="InterPro" id="IPR045070">
    <property type="entry name" value="MATE_MepA-like"/>
</dbReference>
<keyword evidence="7 10" id="KW-1133">Transmembrane helix</keyword>
<evidence type="ECO:0000256" key="5">
    <source>
        <dbReference type="ARBA" id="ARBA00022475"/>
    </source>
</evidence>
<dbReference type="CDD" id="cd13143">
    <property type="entry name" value="MATE_MepA_like"/>
    <property type="match status" value="1"/>
</dbReference>
<dbReference type="Pfam" id="PF01554">
    <property type="entry name" value="MatE"/>
    <property type="match status" value="1"/>
</dbReference>
<dbReference type="PANTHER" id="PTHR43823">
    <property type="entry name" value="SPORULATION PROTEIN YKVU"/>
    <property type="match status" value="1"/>
</dbReference>
<dbReference type="RefSeq" id="WP_379663622.1">
    <property type="nucleotide sequence ID" value="NZ_JBHUDG010000044.1"/>
</dbReference>
<feature type="transmembrane region" description="Helical" evidence="10">
    <location>
        <begin position="198"/>
        <end position="218"/>
    </location>
</feature>
<dbReference type="InterPro" id="IPR051327">
    <property type="entry name" value="MATE_MepA_subfamily"/>
</dbReference>
<feature type="transmembrane region" description="Helical" evidence="10">
    <location>
        <begin position="418"/>
        <end position="437"/>
    </location>
</feature>
<evidence type="ECO:0000256" key="1">
    <source>
        <dbReference type="ARBA" id="ARBA00004651"/>
    </source>
</evidence>
<evidence type="ECO:0000256" key="8">
    <source>
        <dbReference type="ARBA" id="ARBA00023136"/>
    </source>
</evidence>
<evidence type="ECO:0000256" key="3">
    <source>
        <dbReference type="ARBA" id="ARBA00022106"/>
    </source>
</evidence>
<organism evidence="11 12">
    <name type="scientific">Pseudopedobacter beijingensis</name>
    <dbReference type="NCBI Taxonomy" id="1207056"/>
    <lineage>
        <taxon>Bacteria</taxon>
        <taxon>Pseudomonadati</taxon>
        <taxon>Bacteroidota</taxon>
        <taxon>Sphingobacteriia</taxon>
        <taxon>Sphingobacteriales</taxon>
        <taxon>Sphingobacteriaceae</taxon>
        <taxon>Pseudopedobacter</taxon>
    </lineage>
</organism>
<dbReference type="NCBIfam" id="TIGR00797">
    <property type="entry name" value="matE"/>
    <property type="match status" value="1"/>
</dbReference>
<evidence type="ECO:0000313" key="12">
    <source>
        <dbReference type="Proteomes" id="UP001597118"/>
    </source>
</evidence>
<keyword evidence="4" id="KW-0813">Transport</keyword>
<feature type="transmembrane region" description="Helical" evidence="10">
    <location>
        <begin position="167"/>
        <end position="186"/>
    </location>
</feature>
<feature type="transmembrane region" description="Helical" evidence="10">
    <location>
        <begin position="239"/>
        <end position="261"/>
    </location>
</feature>
<dbReference type="InterPro" id="IPR048279">
    <property type="entry name" value="MdtK-like"/>
</dbReference>
<reference evidence="12" key="1">
    <citation type="journal article" date="2019" name="Int. J. Syst. Evol. Microbiol.">
        <title>The Global Catalogue of Microorganisms (GCM) 10K type strain sequencing project: providing services to taxonomists for standard genome sequencing and annotation.</title>
        <authorList>
            <consortium name="The Broad Institute Genomics Platform"/>
            <consortium name="The Broad Institute Genome Sequencing Center for Infectious Disease"/>
            <person name="Wu L."/>
            <person name="Ma J."/>
        </authorList>
    </citation>
    <scope>NUCLEOTIDE SEQUENCE [LARGE SCALE GENOMIC DNA]</scope>
    <source>
        <strain evidence="12">CCUG 53762</strain>
    </source>
</reference>